<evidence type="ECO:0000313" key="2">
    <source>
        <dbReference type="EMBL" id="KXJ85314.1"/>
    </source>
</evidence>
<dbReference type="PROSITE" id="PS50181">
    <property type="entry name" value="FBOX"/>
    <property type="match status" value="1"/>
</dbReference>
<dbReference type="STRING" id="196109.A0A136IKB8"/>
<dbReference type="Proteomes" id="UP000070501">
    <property type="component" value="Unassembled WGS sequence"/>
</dbReference>
<dbReference type="SUPFAM" id="SSF81383">
    <property type="entry name" value="F-box domain"/>
    <property type="match status" value="1"/>
</dbReference>
<evidence type="ECO:0000313" key="3">
    <source>
        <dbReference type="Proteomes" id="UP000070501"/>
    </source>
</evidence>
<proteinExistence type="predicted"/>
<organism evidence="2 3">
    <name type="scientific">Microdochium bolleyi</name>
    <dbReference type="NCBI Taxonomy" id="196109"/>
    <lineage>
        <taxon>Eukaryota</taxon>
        <taxon>Fungi</taxon>
        <taxon>Dikarya</taxon>
        <taxon>Ascomycota</taxon>
        <taxon>Pezizomycotina</taxon>
        <taxon>Sordariomycetes</taxon>
        <taxon>Xylariomycetidae</taxon>
        <taxon>Xylariales</taxon>
        <taxon>Microdochiaceae</taxon>
        <taxon>Microdochium</taxon>
    </lineage>
</organism>
<dbReference type="InterPro" id="IPR001810">
    <property type="entry name" value="F-box_dom"/>
</dbReference>
<name>A0A136IKB8_9PEZI</name>
<protein>
    <recommendedName>
        <fullName evidence="1">F-box domain-containing protein</fullName>
    </recommendedName>
</protein>
<evidence type="ECO:0000259" key="1">
    <source>
        <dbReference type="PROSITE" id="PS50181"/>
    </source>
</evidence>
<feature type="domain" description="F-box" evidence="1">
    <location>
        <begin position="67"/>
        <end position="113"/>
    </location>
</feature>
<reference evidence="3" key="1">
    <citation type="submission" date="2016-02" db="EMBL/GenBank/DDBJ databases">
        <title>Draft genome sequence of Microdochium bolleyi, a fungal endophyte of beachgrass.</title>
        <authorList>
            <consortium name="DOE Joint Genome Institute"/>
            <person name="David A.S."/>
            <person name="May G."/>
            <person name="Haridas S."/>
            <person name="Lim J."/>
            <person name="Wang M."/>
            <person name="Labutti K."/>
            <person name="Lipzen A."/>
            <person name="Barry K."/>
            <person name="Grigoriev I.V."/>
        </authorList>
    </citation>
    <scope>NUCLEOTIDE SEQUENCE [LARGE SCALE GENOMIC DNA]</scope>
    <source>
        <strain evidence="3">J235TASD1</strain>
    </source>
</reference>
<dbReference type="OrthoDB" id="2687876at2759"/>
<gene>
    <name evidence="2" type="ORF">Micbo1qcDRAFT_223471</name>
</gene>
<sequence length="211" mass="24248">MAAVMPRAYRSLTEYRFHEEQAEAIARTAGYHRRDFCRSVIWFSPRRHVDVRLSIAAPFPRTSTRGVGSLDRLPLELLHYVFLCLDMHALFNFRQTNLRSREMVDSLNQYQMVVSDGLNLFCALLRTRLADGVSLFDFYCALCTKACTFCSEFGGFISLLTWNRCCFKCLQHAPEIQVRALATFGKQFHLAKTDLGQLRSFKTLPGTFPLV</sequence>
<accession>A0A136IKB8</accession>
<dbReference type="InParanoid" id="A0A136IKB8"/>
<dbReference type="EMBL" id="KQ964286">
    <property type="protein sequence ID" value="KXJ85314.1"/>
    <property type="molecule type" value="Genomic_DNA"/>
</dbReference>
<dbReference type="AlphaFoldDB" id="A0A136IKB8"/>
<dbReference type="InterPro" id="IPR036047">
    <property type="entry name" value="F-box-like_dom_sf"/>
</dbReference>
<keyword evidence="3" id="KW-1185">Reference proteome</keyword>
<dbReference type="Pfam" id="PF00646">
    <property type="entry name" value="F-box"/>
    <property type="match status" value="1"/>
</dbReference>